<dbReference type="EMBL" id="QEAS01000013">
    <property type="protein sequence ID" value="PWG79548.1"/>
    <property type="molecule type" value="Genomic_DNA"/>
</dbReference>
<protein>
    <submittedName>
        <fullName evidence="1">Uncharacterized protein</fullName>
    </submittedName>
</protein>
<sequence length="174" mass="20508">MTCWIMEHGFMMPNGRFTTTLSDYERLKGEYLKRYNFSPRLFYPQTGFLFQFELKTLKGNKAEVFINTDKTVTKYMKADTSLFNIQSWRHHILGAIIDFNHRKNPIREHPSDAAEVVDLEENDDLAFSVIRIKDEWIQIECTSFCGVSCPDKAIRGWVKWKSKSNVLIRFIYSC</sequence>
<gene>
    <name evidence="1" type="ORF">DDR33_15875</name>
</gene>
<proteinExistence type="predicted"/>
<accession>A0A2U2PDR8</accession>
<keyword evidence="2" id="KW-1185">Reference proteome</keyword>
<organism evidence="1 2">
    <name type="scientific">Pararcticibacter amylolyticus</name>
    <dbReference type="NCBI Taxonomy" id="2173175"/>
    <lineage>
        <taxon>Bacteria</taxon>
        <taxon>Pseudomonadati</taxon>
        <taxon>Bacteroidota</taxon>
        <taxon>Sphingobacteriia</taxon>
        <taxon>Sphingobacteriales</taxon>
        <taxon>Sphingobacteriaceae</taxon>
        <taxon>Pararcticibacter</taxon>
    </lineage>
</organism>
<evidence type="ECO:0000313" key="2">
    <source>
        <dbReference type="Proteomes" id="UP000245647"/>
    </source>
</evidence>
<name>A0A2U2PDR8_9SPHI</name>
<comment type="caution">
    <text evidence="1">The sequence shown here is derived from an EMBL/GenBank/DDBJ whole genome shotgun (WGS) entry which is preliminary data.</text>
</comment>
<reference evidence="1 2" key="1">
    <citation type="submission" date="2018-04" db="EMBL/GenBank/DDBJ databases">
        <title>Pedobacter chongqingensis sp. nov., isolated from a rottenly hemp rope.</title>
        <authorList>
            <person name="Cai Y."/>
        </authorList>
    </citation>
    <scope>NUCLEOTIDE SEQUENCE [LARGE SCALE GENOMIC DNA]</scope>
    <source>
        <strain evidence="1 2">FJ4-8</strain>
    </source>
</reference>
<dbReference type="AlphaFoldDB" id="A0A2U2PDR8"/>
<dbReference type="Proteomes" id="UP000245647">
    <property type="component" value="Unassembled WGS sequence"/>
</dbReference>
<evidence type="ECO:0000313" key="1">
    <source>
        <dbReference type="EMBL" id="PWG79548.1"/>
    </source>
</evidence>